<dbReference type="InterPro" id="IPR036236">
    <property type="entry name" value="Znf_C2H2_sf"/>
</dbReference>
<evidence type="ECO:0000256" key="1">
    <source>
        <dbReference type="ARBA" id="ARBA00022723"/>
    </source>
</evidence>
<evidence type="ECO:0000256" key="2">
    <source>
        <dbReference type="ARBA" id="ARBA00022833"/>
    </source>
</evidence>
<feature type="compositionally biased region" description="Pro residues" evidence="7">
    <location>
        <begin position="22"/>
        <end position="32"/>
    </location>
</feature>
<dbReference type="Gene3D" id="4.10.240.10">
    <property type="entry name" value="Zn(2)-C6 fungal-type DNA-binding domain"/>
    <property type="match status" value="1"/>
</dbReference>
<dbReference type="SUPFAM" id="SSF53474">
    <property type="entry name" value="alpha/beta-Hydrolases"/>
    <property type="match status" value="1"/>
</dbReference>
<keyword evidence="2" id="KW-0862">Zinc</keyword>
<feature type="region of interest" description="Disordered" evidence="7">
    <location>
        <begin position="250"/>
        <end position="347"/>
    </location>
</feature>
<dbReference type="Pfam" id="PF00172">
    <property type="entry name" value="Zn_clus"/>
    <property type="match status" value="1"/>
</dbReference>
<feature type="domain" description="C2H2-type" evidence="9">
    <location>
        <begin position="169"/>
        <end position="196"/>
    </location>
</feature>
<dbReference type="InterPro" id="IPR007219">
    <property type="entry name" value="XnlR_reg_dom"/>
</dbReference>
<dbReference type="EMBL" id="PPTA01000002">
    <property type="protein sequence ID" value="TFB05535.1"/>
    <property type="molecule type" value="Genomic_DNA"/>
</dbReference>
<accession>A0ABY2HDW5</accession>
<evidence type="ECO:0000259" key="9">
    <source>
        <dbReference type="PROSITE" id="PS50157"/>
    </source>
</evidence>
<dbReference type="Pfam" id="PF12146">
    <property type="entry name" value="Hydrolase_4"/>
    <property type="match status" value="1"/>
</dbReference>
<evidence type="ECO:0000256" key="4">
    <source>
        <dbReference type="ARBA" id="ARBA00023163"/>
    </source>
</evidence>
<dbReference type="PROSITE" id="PS00463">
    <property type="entry name" value="ZN2_CY6_FUNGAL_1"/>
    <property type="match status" value="1"/>
</dbReference>
<dbReference type="SMART" id="SM00355">
    <property type="entry name" value="ZnF_C2H2"/>
    <property type="match status" value="2"/>
</dbReference>
<dbReference type="CDD" id="cd00067">
    <property type="entry name" value="GAL4"/>
    <property type="match status" value="1"/>
</dbReference>
<dbReference type="InterPro" id="IPR001138">
    <property type="entry name" value="Zn2Cys6_DnaBD"/>
</dbReference>
<evidence type="ECO:0000256" key="3">
    <source>
        <dbReference type="ARBA" id="ARBA00023015"/>
    </source>
</evidence>
<evidence type="ECO:0000313" key="10">
    <source>
        <dbReference type="EMBL" id="TFB05535.1"/>
    </source>
</evidence>
<organism evidence="10 11">
    <name type="scientific">Trichoderma ghanense</name>
    <dbReference type="NCBI Taxonomy" id="65468"/>
    <lineage>
        <taxon>Eukaryota</taxon>
        <taxon>Fungi</taxon>
        <taxon>Dikarya</taxon>
        <taxon>Ascomycota</taxon>
        <taxon>Pezizomycotina</taxon>
        <taxon>Sordariomycetes</taxon>
        <taxon>Hypocreomycetidae</taxon>
        <taxon>Hypocreales</taxon>
        <taxon>Hypocreaceae</taxon>
        <taxon>Trichoderma</taxon>
    </lineage>
</organism>
<dbReference type="InterPro" id="IPR000073">
    <property type="entry name" value="AB_hydrolase_1"/>
</dbReference>
<sequence>MAGPSLSHILDPMGPGSDPRPRPVPAPAPVPAPVSVVAPTSMSVPVSVPMSAPVSTPLSPFPLAQQPVVSSDTAATSTVDSAPQSTRAGSRASSRIAMEAMPSPTSPPGATTTTASPDTTARATAEPGSASRKSHQTSNPYACRDCGRTYSRPEHLVRHVQTHTLGRRFACEICKKSFARKDLLRRHVANHDNDSPKKRQRLISSPNSSRVTQACRACAAARVKCDESKPCRRCVSRNLPCSSYEASTSGSLVHLPAGGQDATEIRSSGQSPTASADSRPVFQSSVSSASANFVRDNTVSKSSPLSQGTSSRHDESQLATPDTGADQASTHGLAQPHGASSKAASGPMELNHTPFFDFLRDVLYQQPVDLSRAHESQGPAVLDFCDDMDMDLTDMDFGLLDHWNLDFNDGSAMVTPAMASQTTQNSTEMSQMRQNLANVWGELPWKWEPTNRDNAYTEQGNLPLSAQDISNAQFQETKRQLERVVEQKLNLSSRDQILAIVLKTCRDASMASRVAASFPTVDVMDTMVQAFLAAHIRQVSTWIHYPTLKLNALWPEWIGNAVAAGAVLMPAPTLRKFGFAVQEAFEDNNTAIQNLSLVQSLILGQDIGLWSGNRRKMEIAECHLVIPVTMMRYRRMFQRCMYPAITVNASDEGDVLERKWLSWAAAEQWKRLVFHCYIREAQISMTALTNPCMSYAELTLPLPERKALWSAKSASEWKAVYLAGAAGQSVRIPSIADMFRDTRKFVENSARIDMQLSVSVYLHGFWSMVLEYSQLCVVHQFRSYSKEGSNNAMLSSRREELTRELQAFQFVAPELEGVAPQEQVVLYLLLMHLHVSLDDLQIFSGKQGEEEARRMYPILQQWTASPESWYAVWCAGQILRYAKLFPPGTLKDFYAIAVHHAALALWTYGVVSRASQQQDMPSQYDYDPMYLDDGGDATSIRQFLSFGQGRPFIQGLAGSSSGAAPGDASVYDPRACMDIAQEILQANFKRPQDALPPLVENLCQLIKQLGNAAWAVGLGGFFRWTAPLPQTTAMAVTVTTTAVATATLLLFARSALWPRWGKVLPNPLKTAAAERVEDGLVYRPDAFPGARDVETPYGSIRVYEFGPEDGEKVLLVHGISTPCITLSHIAHGLVDRGCRVMLFDLFGRGFSDGVGDLAHDERLYTTQILLVLASSPLPWTGTNAIRLVGYSLGGGIAVHFAAAFPHLVSSLVLLAPAGLINPEDFGAVSLFIFKSGFVPERILAYLTRFRLQKPIAAARKPKQLSSSSSSPTAAVADVAIPEATSTTEQNGDGTIPLERHVLMYVRWMVLHHPGFVPSFMSCIRHAPLTHQHDSWRLLARRKAGTTMVLLARNDELIDAGDYEREALPLVGGKENVVWKVLPGAHDFVMTHAEHILRELDALWKV</sequence>
<keyword evidence="11" id="KW-1185">Reference proteome</keyword>
<feature type="compositionally biased region" description="Polar residues" evidence="7">
    <location>
        <begin position="83"/>
        <end position="93"/>
    </location>
</feature>
<evidence type="ECO:0000313" key="11">
    <source>
        <dbReference type="Proteomes" id="UP001642720"/>
    </source>
</evidence>
<keyword evidence="3" id="KW-0805">Transcription regulation</keyword>
<feature type="compositionally biased region" description="Low complexity" evidence="7">
    <location>
        <begin position="68"/>
        <end position="82"/>
    </location>
</feature>
<dbReference type="InterPro" id="IPR029058">
    <property type="entry name" value="AB_hydrolase_fold"/>
</dbReference>
<keyword evidence="1" id="KW-0479">Metal-binding</keyword>
<protein>
    <submittedName>
        <fullName evidence="10">Zinc finger protein 22</fullName>
    </submittedName>
</protein>
<feature type="domain" description="Zn(2)-C6 fungal-type" evidence="8">
    <location>
        <begin position="214"/>
        <end position="243"/>
    </location>
</feature>
<evidence type="ECO:0000256" key="5">
    <source>
        <dbReference type="ARBA" id="ARBA00023242"/>
    </source>
</evidence>
<dbReference type="PROSITE" id="PS50048">
    <property type="entry name" value="ZN2_CY6_FUNGAL_2"/>
    <property type="match status" value="1"/>
</dbReference>
<reference evidence="10 11" key="1">
    <citation type="submission" date="2018-01" db="EMBL/GenBank/DDBJ databases">
        <title>Genome characterization of the sugarcane-associated fungus Trichoderma ghanense CCMA-1212 and their application in lignocelulose bioconversion.</title>
        <authorList>
            <person name="Steindorff A.S."/>
            <person name="Mendes T.D."/>
            <person name="Vilela E.S.D."/>
            <person name="Rodrigues D.S."/>
            <person name="Formighieri E.F."/>
            <person name="Melo I.S."/>
            <person name="Favaro L.C.L."/>
        </authorList>
    </citation>
    <scope>NUCLEOTIDE SEQUENCE [LARGE SCALE GENOMIC DNA]</scope>
    <source>
        <strain evidence="10 11">CCMA-1212</strain>
    </source>
</reference>
<dbReference type="RefSeq" id="XP_073561736.1">
    <property type="nucleotide sequence ID" value="XM_073699022.1"/>
</dbReference>
<feature type="compositionally biased region" description="Low complexity" evidence="7">
    <location>
        <begin position="108"/>
        <end position="125"/>
    </location>
</feature>
<feature type="compositionally biased region" description="Polar residues" evidence="7">
    <location>
        <begin position="265"/>
        <end position="310"/>
    </location>
</feature>
<dbReference type="InterPro" id="IPR036864">
    <property type="entry name" value="Zn2-C6_fun-type_DNA-bd_sf"/>
</dbReference>
<keyword evidence="6" id="KW-0863">Zinc-finger</keyword>
<comment type="caution">
    <text evidence="10">The sequence shown here is derived from an EMBL/GenBank/DDBJ whole genome shotgun (WGS) entry which is preliminary data.</text>
</comment>
<feature type="domain" description="C2H2-type" evidence="9">
    <location>
        <begin position="141"/>
        <end position="168"/>
    </location>
</feature>
<dbReference type="PROSITE" id="PS00028">
    <property type="entry name" value="ZINC_FINGER_C2H2_1"/>
    <property type="match status" value="2"/>
</dbReference>
<dbReference type="Pfam" id="PF04082">
    <property type="entry name" value="Fungal_trans"/>
    <property type="match status" value="1"/>
</dbReference>
<dbReference type="Proteomes" id="UP001642720">
    <property type="component" value="Unassembled WGS sequence"/>
</dbReference>
<dbReference type="InterPro" id="IPR013087">
    <property type="entry name" value="Znf_C2H2_type"/>
</dbReference>
<dbReference type="PROSITE" id="PS50157">
    <property type="entry name" value="ZINC_FINGER_C2H2_2"/>
    <property type="match status" value="2"/>
</dbReference>
<evidence type="ECO:0000256" key="6">
    <source>
        <dbReference type="PROSITE-ProRule" id="PRU00042"/>
    </source>
</evidence>
<name>A0ABY2HDW5_9HYPO</name>
<dbReference type="InterPro" id="IPR022742">
    <property type="entry name" value="Hydrolase_4"/>
</dbReference>
<gene>
    <name evidence="10" type="ORF">CCMA1212_001601</name>
</gene>
<dbReference type="SMART" id="SM00066">
    <property type="entry name" value="GAL4"/>
    <property type="match status" value="1"/>
</dbReference>
<dbReference type="PANTHER" id="PTHR47660:SF2">
    <property type="entry name" value="TRANSCRIPTION FACTOR WITH C2H2 AND ZN(2)-CYS(6) DNA BINDING DOMAIN (EUROFUNG)"/>
    <property type="match status" value="1"/>
</dbReference>
<feature type="region of interest" description="Disordered" evidence="7">
    <location>
        <begin position="1"/>
        <end position="138"/>
    </location>
</feature>
<evidence type="ECO:0000259" key="8">
    <source>
        <dbReference type="PROSITE" id="PS50048"/>
    </source>
</evidence>
<feature type="compositionally biased region" description="Low complexity" evidence="7">
    <location>
        <begin position="33"/>
        <end position="57"/>
    </location>
</feature>
<dbReference type="PANTHER" id="PTHR47660">
    <property type="entry name" value="TRANSCRIPTION FACTOR WITH C2H2 AND ZN(2)-CYS(6) DNA BINDING DOMAIN (EUROFUNG)-RELATED-RELATED"/>
    <property type="match status" value="1"/>
</dbReference>
<dbReference type="Pfam" id="PF00096">
    <property type="entry name" value="zf-C2H2"/>
    <property type="match status" value="2"/>
</dbReference>
<dbReference type="SUPFAM" id="SSF57701">
    <property type="entry name" value="Zn2/Cys6 DNA-binding domain"/>
    <property type="match status" value="1"/>
</dbReference>
<keyword evidence="5" id="KW-0539">Nucleus</keyword>
<dbReference type="PRINTS" id="PR00111">
    <property type="entry name" value="ABHYDROLASE"/>
</dbReference>
<dbReference type="GeneID" id="300573472"/>
<keyword evidence="4" id="KW-0804">Transcription</keyword>
<dbReference type="Gene3D" id="3.30.160.60">
    <property type="entry name" value="Classic Zinc Finger"/>
    <property type="match status" value="1"/>
</dbReference>
<evidence type="ECO:0000256" key="7">
    <source>
        <dbReference type="SAM" id="MobiDB-lite"/>
    </source>
</evidence>
<dbReference type="Gene3D" id="3.40.50.1820">
    <property type="entry name" value="alpha/beta hydrolase"/>
    <property type="match status" value="1"/>
</dbReference>
<dbReference type="SUPFAM" id="SSF57667">
    <property type="entry name" value="beta-beta-alpha zinc fingers"/>
    <property type="match status" value="1"/>
</dbReference>
<proteinExistence type="predicted"/>